<dbReference type="STRING" id="1231657.A0A1Y1Z927"/>
<dbReference type="Proteomes" id="UP000193144">
    <property type="component" value="Unassembled WGS sequence"/>
</dbReference>
<organism evidence="1 2">
    <name type="scientific">Clohesyomyces aquaticus</name>
    <dbReference type="NCBI Taxonomy" id="1231657"/>
    <lineage>
        <taxon>Eukaryota</taxon>
        <taxon>Fungi</taxon>
        <taxon>Dikarya</taxon>
        <taxon>Ascomycota</taxon>
        <taxon>Pezizomycotina</taxon>
        <taxon>Dothideomycetes</taxon>
        <taxon>Pleosporomycetidae</taxon>
        <taxon>Pleosporales</taxon>
        <taxon>Lindgomycetaceae</taxon>
        <taxon>Clohesyomyces</taxon>
    </lineage>
</organism>
<comment type="caution">
    <text evidence="1">The sequence shown here is derived from an EMBL/GenBank/DDBJ whole genome shotgun (WGS) entry which is preliminary data.</text>
</comment>
<evidence type="ECO:0000313" key="1">
    <source>
        <dbReference type="EMBL" id="ORY06751.1"/>
    </source>
</evidence>
<dbReference type="AlphaFoldDB" id="A0A1Y1Z927"/>
<protein>
    <submittedName>
        <fullName evidence="1">Uncharacterized protein</fullName>
    </submittedName>
</protein>
<dbReference type="OrthoDB" id="10264507at2759"/>
<keyword evidence="2" id="KW-1185">Reference proteome</keyword>
<reference evidence="1 2" key="1">
    <citation type="submission" date="2016-07" db="EMBL/GenBank/DDBJ databases">
        <title>Pervasive Adenine N6-methylation of Active Genes in Fungi.</title>
        <authorList>
            <consortium name="DOE Joint Genome Institute"/>
            <person name="Mondo S.J."/>
            <person name="Dannebaum R.O."/>
            <person name="Kuo R.C."/>
            <person name="Labutti K."/>
            <person name="Haridas S."/>
            <person name="Kuo A."/>
            <person name="Salamov A."/>
            <person name="Ahrendt S.R."/>
            <person name="Lipzen A."/>
            <person name="Sullivan W."/>
            <person name="Andreopoulos W.B."/>
            <person name="Clum A."/>
            <person name="Lindquist E."/>
            <person name="Daum C."/>
            <person name="Ramamoorthy G.K."/>
            <person name="Gryganskyi A."/>
            <person name="Culley D."/>
            <person name="Magnuson J.K."/>
            <person name="James T.Y."/>
            <person name="O'Malley M.A."/>
            <person name="Stajich J.E."/>
            <person name="Spatafora J.W."/>
            <person name="Visel A."/>
            <person name="Grigoriev I.V."/>
        </authorList>
    </citation>
    <scope>NUCLEOTIDE SEQUENCE [LARGE SCALE GENOMIC DNA]</scope>
    <source>
        <strain evidence="1 2">CBS 115471</strain>
    </source>
</reference>
<sequence>MSVLFCCEAIQPFRPKRLTHEDKFTSFMKWGNFPKASSTATTGGENDQESLDLAELEPPYAVQLVCQINYGPLESKRYFIPVEGKDEAFVEVSEEDLVKANFQKLNSYKNFRCEAHNKFFELNLYQKDPVNLHHWRANLARPAGSIDL</sequence>
<evidence type="ECO:0000313" key="2">
    <source>
        <dbReference type="Proteomes" id="UP000193144"/>
    </source>
</evidence>
<accession>A0A1Y1Z927</accession>
<name>A0A1Y1Z927_9PLEO</name>
<gene>
    <name evidence="1" type="ORF">BCR34DRAFT_675387</name>
</gene>
<dbReference type="EMBL" id="MCFA01000114">
    <property type="protein sequence ID" value="ORY06751.1"/>
    <property type="molecule type" value="Genomic_DNA"/>
</dbReference>
<proteinExistence type="predicted"/>